<dbReference type="CDD" id="cd02440">
    <property type="entry name" value="AdoMet_MTases"/>
    <property type="match status" value="1"/>
</dbReference>
<protein>
    <submittedName>
        <fullName evidence="4">16S rRNA (Guanine(966)-N(2))-methyltransferase RsmD</fullName>
        <ecNumber evidence="4">2.1.1.171</ecNumber>
    </submittedName>
</protein>
<feature type="region of interest" description="Disordered" evidence="3">
    <location>
        <begin position="1"/>
        <end position="24"/>
    </location>
</feature>
<dbReference type="InterPro" id="IPR002052">
    <property type="entry name" value="DNA_methylase_N6_adenine_CS"/>
</dbReference>
<dbReference type="PANTHER" id="PTHR43542">
    <property type="entry name" value="METHYLTRANSFERASE"/>
    <property type="match status" value="1"/>
</dbReference>
<dbReference type="EMBL" id="VUNR01000023">
    <property type="protein sequence ID" value="MSU09433.1"/>
    <property type="molecule type" value="Genomic_DNA"/>
</dbReference>
<dbReference type="RefSeq" id="WP_154407603.1">
    <property type="nucleotide sequence ID" value="NZ_VUNR01000023.1"/>
</dbReference>
<dbReference type="GeneID" id="96779374"/>
<dbReference type="PROSITE" id="PS00092">
    <property type="entry name" value="N6_MTASE"/>
    <property type="match status" value="1"/>
</dbReference>
<dbReference type="Gene3D" id="3.40.50.150">
    <property type="entry name" value="Vaccinia Virus protein VP39"/>
    <property type="match status" value="1"/>
</dbReference>
<evidence type="ECO:0000256" key="1">
    <source>
        <dbReference type="ARBA" id="ARBA00022603"/>
    </source>
</evidence>
<dbReference type="InterPro" id="IPR029063">
    <property type="entry name" value="SAM-dependent_MTases_sf"/>
</dbReference>
<dbReference type="AlphaFoldDB" id="A0A6I2UD40"/>
<dbReference type="InterPro" id="IPR004398">
    <property type="entry name" value="RNA_MeTrfase_RsmD"/>
</dbReference>
<comment type="caution">
    <text evidence="4">The sequence shown here is derived from an EMBL/GenBank/DDBJ whole genome shotgun (WGS) entry which is preliminary data.</text>
</comment>
<dbReference type="PANTHER" id="PTHR43542:SF1">
    <property type="entry name" value="METHYLTRANSFERASE"/>
    <property type="match status" value="1"/>
</dbReference>
<evidence type="ECO:0000313" key="4">
    <source>
        <dbReference type="EMBL" id="MSU09433.1"/>
    </source>
</evidence>
<dbReference type="NCBIfam" id="TIGR00095">
    <property type="entry name" value="16S rRNA (guanine(966)-N(2))-methyltransferase RsmD"/>
    <property type="match status" value="1"/>
</dbReference>
<dbReference type="PIRSF" id="PIRSF004553">
    <property type="entry name" value="CHP00095"/>
    <property type="match status" value="1"/>
</dbReference>
<organism evidence="4 5">
    <name type="scientific">Anaerovibrio slackiae</name>
    <dbReference type="NCBI Taxonomy" id="2652309"/>
    <lineage>
        <taxon>Bacteria</taxon>
        <taxon>Bacillati</taxon>
        <taxon>Bacillota</taxon>
        <taxon>Negativicutes</taxon>
        <taxon>Selenomonadales</taxon>
        <taxon>Selenomonadaceae</taxon>
        <taxon>Anaerovibrio</taxon>
    </lineage>
</organism>
<evidence type="ECO:0000256" key="3">
    <source>
        <dbReference type="SAM" id="MobiDB-lite"/>
    </source>
</evidence>
<keyword evidence="5" id="KW-1185">Reference proteome</keyword>
<evidence type="ECO:0000313" key="5">
    <source>
        <dbReference type="Proteomes" id="UP000433181"/>
    </source>
</evidence>
<dbReference type="Pfam" id="PF03602">
    <property type="entry name" value="Cons_hypoth95"/>
    <property type="match status" value="1"/>
</dbReference>
<sequence>MRIITGTAKGCNLKTPKGMSTRPTSDRVKESLFSILGGDACGRVLDVFAGTGALGLEALSRGADSCVFIDKATADIISFNAEHTRLSDRCRVLKGDVFALLHRLAGQGERFDLVFCDPPYHQGLAHRVLEYLDKGEVLAPDAIVVVEYGGDEADLPATGRLRLVREQSYGRTTRIGFFHLPPGNGREDAE</sequence>
<dbReference type="Proteomes" id="UP000433181">
    <property type="component" value="Unassembled WGS sequence"/>
</dbReference>
<dbReference type="GO" id="GO:0052913">
    <property type="term" value="F:16S rRNA (guanine(966)-N(2))-methyltransferase activity"/>
    <property type="evidence" value="ECO:0007669"/>
    <property type="project" value="UniProtKB-EC"/>
</dbReference>
<reference evidence="4 5" key="1">
    <citation type="submission" date="2019-08" db="EMBL/GenBank/DDBJ databases">
        <title>In-depth cultivation of the pig gut microbiome towards novel bacterial diversity and tailored functional studies.</title>
        <authorList>
            <person name="Wylensek D."/>
            <person name="Hitch T.C.A."/>
            <person name="Clavel T."/>
        </authorList>
    </citation>
    <scope>NUCLEOTIDE SEQUENCE [LARGE SCALE GENOMIC DNA]</scope>
    <source>
        <strain evidence="4 5">WCA-693-APC-5D-A</strain>
    </source>
</reference>
<accession>A0A6I2UD40</accession>
<keyword evidence="1 4" id="KW-0489">Methyltransferase</keyword>
<dbReference type="SUPFAM" id="SSF53335">
    <property type="entry name" value="S-adenosyl-L-methionine-dependent methyltransferases"/>
    <property type="match status" value="1"/>
</dbReference>
<evidence type="ECO:0000256" key="2">
    <source>
        <dbReference type="ARBA" id="ARBA00022679"/>
    </source>
</evidence>
<proteinExistence type="predicted"/>
<dbReference type="GO" id="GO:0003676">
    <property type="term" value="F:nucleic acid binding"/>
    <property type="evidence" value="ECO:0007669"/>
    <property type="project" value="InterPro"/>
</dbReference>
<gene>
    <name evidence="4" type="primary">rsmD</name>
    <name evidence="4" type="ORF">FYJ84_10590</name>
</gene>
<name>A0A6I2UD40_9FIRM</name>
<dbReference type="EC" id="2.1.1.171" evidence="4"/>
<keyword evidence="2 4" id="KW-0808">Transferase</keyword>